<feature type="region of interest" description="Disordered" evidence="7">
    <location>
        <begin position="106"/>
        <end position="211"/>
    </location>
</feature>
<feature type="domain" description="C2H2-type" evidence="8">
    <location>
        <begin position="42"/>
        <end position="65"/>
    </location>
</feature>
<feature type="compositionally biased region" description="Low complexity" evidence="7">
    <location>
        <begin position="354"/>
        <end position="416"/>
    </location>
</feature>
<evidence type="ECO:0000313" key="11">
    <source>
        <dbReference type="Proteomes" id="UP000038010"/>
    </source>
</evidence>
<accession>A0A0N1H297</accession>
<dbReference type="RefSeq" id="XP_017998476.1">
    <property type="nucleotide sequence ID" value="XM_018144307.1"/>
</dbReference>
<dbReference type="GO" id="GO:0003677">
    <property type="term" value="F:DNA binding"/>
    <property type="evidence" value="ECO:0007669"/>
    <property type="project" value="InterPro"/>
</dbReference>
<dbReference type="InterPro" id="IPR013087">
    <property type="entry name" value="Znf_C2H2_type"/>
</dbReference>
<feature type="compositionally biased region" description="Polar residues" evidence="7">
    <location>
        <begin position="158"/>
        <end position="173"/>
    </location>
</feature>
<proteinExistence type="predicted"/>
<dbReference type="Proteomes" id="UP000038010">
    <property type="component" value="Unassembled WGS sequence"/>
</dbReference>
<keyword evidence="4" id="KW-0862">Zinc</keyword>
<dbReference type="GO" id="GO:0005634">
    <property type="term" value="C:nucleus"/>
    <property type="evidence" value="ECO:0007669"/>
    <property type="project" value="UniProtKB-SubCell"/>
</dbReference>
<reference evidence="10 11" key="1">
    <citation type="submission" date="2015-06" db="EMBL/GenBank/DDBJ databases">
        <title>Draft genome of the ant-associated black yeast Phialophora attae CBS 131958.</title>
        <authorList>
            <person name="Moreno L.F."/>
            <person name="Stielow B.J."/>
            <person name="de Hoog S."/>
            <person name="Vicente V.A."/>
            <person name="Weiss V.A."/>
            <person name="de Vries M."/>
            <person name="Cruz L.M."/>
            <person name="Souza E.M."/>
        </authorList>
    </citation>
    <scope>NUCLEOTIDE SEQUENCE [LARGE SCALE GENOMIC DNA]</scope>
    <source>
        <strain evidence="10 11">CBS 131958</strain>
    </source>
</reference>
<keyword evidence="11" id="KW-1185">Reference proteome</keyword>
<keyword evidence="5" id="KW-0539">Nucleus</keyword>
<evidence type="ECO:0000256" key="1">
    <source>
        <dbReference type="ARBA" id="ARBA00004123"/>
    </source>
</evidence>
<dbReference type="GeneID" id="28736187"/>
<sequence>MTKKKRNHPDLDEILARPWCYYCERDFDDLKILINHQKAKHFKCERCGRRLSTAGGLSVHMSQVHKETLTAVDNALPNRVGLDIEIFGMEGIPEEIVQQHNQRVLQTYHQQQADRAHNQGGGGAGGNASKKPKVEDKMSLKERLAMHKAAKAAAQEGDVSNSGGNTPVASTVTPAPGTFTGPSYQQPYTAPPVNGSYSQPPTYNPVQPVGTPGYAVAQPSATYGHNPGQPVSYAQPQPYAQPLAANFQQPPSSYSAQPAFSPAAYQQPAPFPGQYPPNSTSPYPGQAGPRPYGAGSPPFNSHVSPPPQPNSFPKPVHTGTVSLPTAPGLPQRPMIGAPPVSGFQFQQMHQGAIPAPHSHSPQPYPQQEAPPSVVAPAANSAEMPTASSIDDLISSAAKQADPTPAAQPSAADPPATNGTGSAAPAPVSIKEKPAPTEEKKEKSDKSKRTRLVYSDEHLSPEEKMAMLPRFAFTPRQAAAAT</sequence>
<keyword evidence="3 6" id="KW-0863">Zinc-finger</keyword>
<comment type="caution">
    <text evidence="10">The sequence shown here is derived from an EMBL/GenBank/DDBJ whole genome shotgun (WGS) entry which is preliminary data.</text>
</comment>
<dbReference type="PANTHER" id="PTHR23215:SF0">
    <property type="entry name" value="BUB3-INTERACTING AND GLEBS MOTIF-CONTAINING PROTEIN ZNF207"/>
    <property type="match status" value="1"/>
</dbReference>
<evidence type="ECO:0000256" key="3">
    <source>
        <dbReference type="ARBA" id="ARBA00022771"/>
    </source>
</evidence>
<feature type="compositionally biased region" description="Basic and acidic residues" evidence="7">
    <location>
        <begin position="132"/>
        <end position="145"/>
    </location>
</feature>
<dbReference type="SUPFAM" id="SSF57667">
    <property type="entry name" value="beta-beta-alpha zinc fingers"/>
    <property type="match status" value="1"/>
</dbReference>
<organism evidence="10 11">
    <name type="scientific">Cyphellophora attinorum</name>
    <dbReference type="NCBI Taxonomy" id="1664694"/>
    <lineage>
        <taxon>Eukaryota</taxon>
        <taxon>Fungi</taxon>
        <taxon>Dikarya</taxon>
        <taxon>Ascomycota</taxon>
        <taxon>Pezizomycotina</taxon>
        <taxon>Eurotiomycetes</taxon>
        <taxon>Chaetothyriomycetidae</taxon>
        <taxon>Chaetothyriales</taxon>
        <taxon>Cyphellophoraceae</taxon>
        <taxon>Cyphellophora</taxon>
    </lineage>
</organism>
<dbReference type="AlphaFoldDB" id="A0A0N1H297"/>
<feature type="compositionally biased region" description="Basic and acidic residues" evidence="7">
    <location>
        <begin position="429"/>
        <end position="446"/>
    </location>
</feature>
<dbReference type="SMART" id="SM00355">
    <property type="entry name" value="ZnF_C2H2"/>
    <property type="match status" value="2"/>
</dbReference>
<dbReference type="InterPro" id="IPR003656">
    <property type="entry name" value="Znf_BED"/>
</dbReference>
<dbReference type="CDD" id="cd20908">
    <property type="entry name" value="SUF4-like"/>
    <property type="match status" value="1"/>
</dbReference>
<evidence type="ECO:0000256" key="6">
    <source>
        <dbReference type="PROSITE-ProRule" id="PRU00042"/>
    </source>
</evidence>
<evidence type="ECO:0000313" key="10">
    <source>
        <dbReference type="EMBL" id="KPI38513.1"/>
    </source>
</evidence>
<feature type="compositionally biased region" description="Polar residues" evidence="7">
    <location>
        <begin position="195"/>
        <end position="205"/>
    </location>
</feature>
<name>A0A0N1H297_9EURO</name>
<evidence type="ECO:0000256" key="7">
    <source>
        <dbReference type="SAM" id="MobiDB-lite"/>
    </source>
</evidence>
<feature type="compositionally biased region" description="Polar residues" evidence="7">
    <location>
        <begin position="246"/>
        <end position="258"/>
    </location>
</feature>
<feature type="domain" description="BED-type" evidence="9">
    <location>
        <begin position="13"/>
        <end position="72"/>
    </location>
</feature>
<gene>
    <name evidence="10" type="ORF">AB675_4187</name>
</gene>
<feature type="region of interest" description="Disordered" evidence="7">
    <location>
        <begin position="217"/>
        <end position="236"/>
    </location>
</feature>
<keyword evidence="2" id="KW-0479">Metal-binding</keyword>
<evidence type="ECO:0000256" key="2">
    <source>
        <dbReference type="ARBA" id="ARBA00022723"/>
    </source>
</evidence>
<dbReference type="PROSITE" id="PS00028">
    <property type="entry name" value="ZINC_FINGER_C2H2_1"/>
    <property type="match status" value="1"/>
</dbReference>
<evidence type="ECO:0000259" key="8">
    <source>
        <dbReference type="PROSITE" id="PS50157"/>
    </source>
</evidence>
<evidence type="ECO:0000259" key="9">
    <source>
        <dbReference type="PROSITE" id="PS50808"/>
    </source>
</evidence>
<evidence type="ECO:0000256" key="4">
    <source>
        <dbReference type="ARBA" id="ARBA00022833"/>
    </source>
</evidence>
<dbReference type="PROSITE" id="PS50157">
    <property type="entry name" value="ZINC_FINGER_C2H2_2"/>
    <property type="match status" value="1"/>
</dbReference>
<dbReference type="Gene3D" id="3.30.160.60">
    <property type="entry name" value="Classic Zinc Finger"/>
    <property type="match status" value="1"/>
</dbReference>
<feature type="region of interest" description="Disordered" evidence="7">
    <location>
        <begin position="244"/>
        <end position="460"/>
    </location>
</feature>
<dbReference type="FunFam" id="3.30.160.60:FF:000354">
    <property type="entry name" value="C2H2 finger domain-containing protein"/>
    <property type="match status" value="1"/>
</dbReference>
<dbReference type="PANTHER" id="PTHR23215">
    <property type="entry name" value="ZINC FINGER PROTEIN 207"/>
    <property type="match status" value="1"/>
</dbReference>
<dbReference type="PROSITE" id="PS50808">
    <property type="entry name" value="ZF_BED"/>
    <property type="match status" value="1"/>
</dbReference>
<dbReference type="STRING" id="1664694.A0A0N1H297"/>
<dbReference type="GO" id="GO:0008270">
    <property type="term" value="F:zinc ion binding"/>
    <property type="evidence" value="ECO:0007669"/>
    <property type="project" value="UniProtKB-KW"/>
</dbReference>
<evidence type="ECO:0000256" key="5">
    <source>
        <dbReference type="ARBA" id="ARBA00023242"/>
    </source>
</evidence>
<dbReference type="VEuPathDB" id="FungiDB:AB675_4187"/>
<dbReference type="EMBL" id="LFJN01000018">
    <property type="protein sequence ID" value="KPI38513.1"/>
    <property type="molecule type" value="Genomic_DNA"/>
</dbReference>
<dbReference type="InterPro" id="IPR036236">
    <property type="entry name" value="Znf_C2H2_sf"/>
</dbReference>
<comment type="subcellular location">
    <subcellularLocation>
        <location evidence="1">Nucleus</location>
    </subcellularLocation>
</comment>
<dbReference type="OrthoDB" id="1306014at2759"/>
<protein>
    <submittedName>
        <fullName evidence="10">BUB3-interacting and GLEBS motif-containing protein</fullName>
    </submittedName>
</protein>